<keyword evidence="2" id="KW-0489">Methyltransferase</keyword>
<protein>
    <submittedName>
        <fullName evidence="2">Methyltransferase domain-containing protein</fullName>
    </submittedName>
</protein>
<dbReference type="InterPro" id="IPR029063">
    <property type="entry name" value="SAM-dependent_MTases_sf"/>
</dbReference>
<reference evidence="3" key="1">
    <citation type="submission" date="2016-10" db="EMBL/GenBank/DDBJ databases">
        <authorList>
            <person name="Varghese N."/>
            <person name="Submissions S."/>
        </authorList>
    </citation>
    <scope>NUCLEOTIDE SEQUENCE [LARGE SCALE GENOMIC DNA]</scope>
    <source>
        <strain evidence="3">CGMCC 1.7666</strain>
    </source>
</reference>
<dbReference type="CDD" id="cd02440">
    <property type="entry name" value="AdoMet_MTases"/>
    <property type="match status" value="1"/>
</dbReference>
<dbReference type="SUPFAM" id="SSF53335">
    <property type="entry name" value="S-adenosyl-L-methionine-dependent methyltransferases"/>
    <property type="match status" value="1"/>
</dbReference>
<proteinExistence type="predicted"/>
<evidence type="ECO:0000313" key="3">
    <source>
        <dbReference type="Proteomes" id="UP000199569"/>
    </source>
</evidence>
<dbReference type="EMBL" id="FMVJ01000003">
    <property type="protein sequence ID" value="SCY34277.1"/>
    <property type="molecule type" value="Genomic_DNA"/>
</dbReference>
<dbReference type="Pfam" id="PF13649">
    <property type="entry name" value="Methyltransf_25"/>
    <property type="match status" value="1"/>
</dbReference>
<dbReference type="GO" id="GO:0032259">
    <property type="term" value="P:methylation"/>
    <property type="evidence" value="ECO:0007669"/>
    <property type="project" value="UniProtKB-KW"/>
</dbReference>
<dbReference type="PANTHER" id="PTHR45128:SF1">
    <property type="entry name" value="S-ADENOSYLMETHIONINE-DEPENDENT METHYLTRANSFERASE RV2258C"/>
    <property type="match status" value="1"/>
</dbReference>
<dbReference type="InterPro" id="IPR041698">
    <property type="entry name" value="Methyltransf_25"/>
</dbReference>
<keyword evidence="2" id="KW-0808">Transferase</keyword>
<dbReference type="PANTHER" id="PTHR45128">
    <property type="entry name" value="METHYLTRANSFERASE TYPE 11"/>
    <property type="match status" value="1"/>
</dbReference>
<evidence type="ECO:0000313" key="2">
    <source>
        <dbReference type="EMBL" id="SCY34277.1"/>
    </source>
</evidence>
<keyword evidence="3" id="KW-1185">Reference proteome</keyword>
<dbReference type="AlphaFoldDB" id="A0A1G5F4Y8"/>
<name>A0A1G5F4Y8_9HYPH</name>
<dbReference type="InterPro" id="IPR053173">
    <property type="entry name" value="SAM-binding_MTase"/>
</dbReference>
<gene>
    <name evidence="2" type="ORF">SAMN02927923_01220</name>
</gene>
<dbReference type="STRING" id="549386.SAMN02927923_01220"/>
<sequence length="410" mass="45363">MKYQSVEEFFKAAKIGRPKSEAIFEKNGRKRFREAFDELMFVIQARVEGADLDPYDLKNSSLELSLYVGEYYASNMWREFAQWIAKENLPAPNEVLDLGCENGVLTCFCAALWPNAKVTGVDASAPAIAAARELATRLGLSNITFEHSDAPEFLAGSAGRFDVIVATMFMHEFLHTKGGRKPFLWGEHPESLEHVRLTADDQSVIQSLSTTAAALNEGGLLISLDRSPTSASMWWYAQVLEKAGLKVSLSRSYVLEVQGPSRLETLPLTVARKRREGDTETTPEEILSLATFRKISEMSLHLKEMVADVFVRSLGPTEILFEATADYIDGSGTRILRLMKTPTLLVVHDFTTLGYQEAFIAPLVALPDILSNCVQVATALQEHCAVIGDLTEAGKVWLSRLDAPHFEAAI</sequence>
<dbReference type="GO" id="GO:0008168">
    <property type="term" value="F:methyltransferase activity"/>
    <property type="evidence" value="ECO:0007669"/>
    <property type="project" value="UniProtKB-KW"/>
</dbReference>
<dbReference type="Gene3D" id="3.40.50.150">
    <property type="entry name" value="Vaccinia Virus protein VP39"/>
    <property type="match status" value="1"/>
</dbReference>
<dbReference type="RefSeq" id="WP_175493802.1">
    <property type="nucleotide sequence ID" value="NZ_FMVJ01000003.1"/>
</dbReference>
<evidence type="ECO:0000259" key="1">
    <source>
        <dbReference type="Pfam" id="PF13649"/>
    </source>
</evidence>
<feature type="domain" description="Methyltransferase" evidence="1">
    <location>
        <begin position="95"/>
        <end position="171"/>
    </location>
</feature>
<organism evidence="2 3">
    <name type="scientific">Microvirga guangxiensis</name>
    <dbReference type="NCBI Taxonomy" id="549386"/>
    <lineage>
        <taxon>Bacteria</taxon>
        <taxon>Pseudomonadati</taxon>
        <taxon>Pseudomonadota</taxon>
        <taxon>Alphaproteobacteria</taxon>
        <taxon>Hyphomicrobiales</taxon>
        <taxon>Methylobacteriaceae</taxon>
        <taxon>Microvirga</taxon>
    </lineage>
</organism>
<dbReference type="Proteomes" id="UP000199569">
    <property type="component" value="Unassembled WGS sequence"/>
</dbReference>
<accession>A0A1G5F4Y8</accession>